<sequence>MFGTELRVGFMTSTLSQDFVEDIRDEDDNENKINLTDSTNNTEIELVASCTGQHQIIIVVKQKDAESSSKTSGELPFAAEASEYDIETEATATVVSYNKYHQKTKASKL</sequence>
<proteinExistence type="predicted"/>
<dbReference type="Proteomes" id="UP000691718">
    <property type="component" value="Unassembled WGS sequence"/>
</dbReference>
<protein>
    <submittedName>
        <fullName evidence="1">(apollo) hypothetical protein</fullName>
    </submittedName>
</protein>
<organism evidence="1 2">
    <name type="scientific">Parnassius apollo</name>
    <name type="common">Apollo butterfly</name>
    <name type="synonym">Papilio apollo</name>
    <dbReference type="NCBI Taxonomy" id="110799"/>
    <lineage>
        <taxon>Eukaryota</taxon>
        <taxon>Metazoa</taxon>
        <taxon>Ecdysozoa</taxon>
        <taxon>Arthropoda</taxon>
        <taxon>Hexapoda</taxon>
        <taxon>Insecta</taxon>
        <taxon>Pterygota</taxon>
        <taxon>Neoptera</taxon>
        <taxon>Endopterygota</taxon>
        <taxon>Lepidoptera</taxon>
        <taxon>Glossata</taxon>
        <taxon>Ditrysia</taxon>
        <taxon>Papilionoidea</taxon>
        <taxon>Papilionidae</taxon>
        <taxon>Parnassiinae</taxon>
        <taxon>Parnassini</taxon>
        <taxon>Parnassius</taxon>
        <taxon>Parnassius</taxon>
    </lineage>
</organism>
<comment type="caution">
    <text evidence="1">The sequence shown here is derived from an EMBL/GenBank/DDBJ whole genome shotgun (WGS) entry which is preliminary data.</text>
</comment>
<evidence type="ECO:0000313" key="2">
    <source>
        <dbReference type="Proteomes" id="UP000691718"/>
    </source>
</evidence>
<accession>A0A8S3WVL3</accession>
<keyword evidence="2" id="KW-1185">Reference proteome</keyword>
<name>A0A8S3WVL3_PARAO</name>
<dbReference type="EMBL" id="CAJQZP010000769">
    <property type="protein sequence ID" value="CAG4983693.1"/>
    <property type="molecule type" value="Genomic_DNA"/>
</dbReference>
<evidence type="ECO:0000313" key="1">
    <source>
        <dbReference type="EMBL" id="CAG4983693.1"/>
    </source>
</evidence>
<dbReference type="AlphaFoldDB" id="A0A8S3WVL3"/>
<reference evidence="1" key="1">
    <citation type="submission" date="2021-04" db="EMBL/GenBank/DDBJ databases">
        <authorList>
            <person name="Tunstrom K."/>
        </authorList>
    </citation>
    <scope>NUCLEOTIDE SEQUENCE</scope>
</reference>
<gene>
    <name evidence="1" type="ORF">PAPOLLO_LOCUS10687</name>
</gene>